<dbReference type="EMBL" id="CP141882">
    <property type="protein sequence ID" value="WRT64453.1"/>
    <property type="molecule type" value="Genomic_DNA"/>
</dbReference>
<dbReference type="GeneID" id="87953516"/>
<evidence type="ECO:0000256" key="6">
    <source>
        <dbReference type="ARBA" id="ARBA00049406"/>
    </source>
</evidence>
<keyword evidence="4" id="KW-0663">Pyridoxal phosphate</keyword>
<dbReference type="InterPro" id="IPR000634">
    <property type="entry name" value="Ser/Thr_deHydtase_PyrdxlP-BS"/>
</dbReference>
<sequence length="338" mass="36054">MTINPVVPTPWTETPLKTSATLSKLAGCRVLLKLENLQPSGSFKSRGIGNLVRKAVIAAPPNTPLHFYASSGGNAGLACVTAATALGYPSTVVVPTLTKPMMMEKIKTAGEGQTNVMQIGKIWLEADRHLREEILAHDPNGIYVPPFDHPDIWEGAETLVQEIEEQLEGGLPDAIVACVGGGGLLTGICQGIAKSPIQQDNKTLVIAIETAGADSFHASVLAKENTTIPGITSIATSLGCTRVADEAFKWSQSQEVNVHSLVVSDKEAVEACLRFADDERIMVEPACGATLAAIYSGKLKEVLELKLNEDSQVVLVVCGGSNISLKMLEEYRHIFNIE</sequence>
<dbReference type="SUPFAM" id="SSF53686">
    <property type="entry name" value="Tryptophan synthase beta subunit-like PLP-dependent enzymes"/>
    <property type="match status" value="1"/>
</dbReference>
<dbReference type="InterPro" id="IPR036052">
    <property type="entry name" value="TrpB-like_PALP_sf"/>
</dbReference>
<dbReference type="Gene3D" id="3.40.50.1100">
    <property type="match status" value="2"/>
</dbReference>
<dbReference type="PANTHER" id="PTHR48078:SF2">
    <property type="entry name" value="CATABOLIC L-SERINE_THREONINE DEHYDRATASE"/>
    <property type="match status" value="1"/>
</dbReference>
<name>A0ABZ1CSE4_9TREE</name>
<dbReference type="InterPro" id="IPR050147">
    <property type="entry name" value="Ser/Thr_Dehydratase"/>
</dbReference>
<keyword evidence="5" id="KW-0456">Lyase</keyword>
<evidence type="ECO:0000313" key="8">
    <source>
        <dbReference type="EMBL" id="WRT64453.1"/>
    </source>
</evidence>
<evidence type="ECO:0000256" key="3">
    <source>
        <dbReference type="ARBA" id="ARBA00012093"/>
    </source>
</evidence>
<comment type="similarity">
    <text evidence="2">Belongs to the serine/threonine dehydratase family.</text>
</comment>
<evidence type="ECO:0000256" key="4">
    <source>
        <dbReference type="ARBA" id="ARBA00022898"/>
    </source>
</evidence>
<proteinExistence type="inferred from homology"/>
<gene>
    <name evidence="8" type="ORF">IL334_001385</name>
</gene>
<evidence type="ECO:0000256" key="5">
    <source>
        <dbReference type="ARBA" id="ARBA00023239"/>
    </source>
</evidence>
<evidence type="ECO:0000256" key="2">
    <source>
        <dbReference type="ARBA" id="ARBA00010869"/>
    </source>
</evidence>
<dbReference type="EC" id="4.3.1.17" evidence="3"/>
<dbReference type="PANTHER" id="PTHR48078">
    <property type="entry name" value="THREONINE DEHYDRATASE, MITOCHONDRIAL-RELATED"/>
    <property type="match status" value="1"/>
</dbReference>
<dbReference type="CDD" id="cd06448">
    <property type="entry name" value="L-Ser-dehyd"/>
    <property type="match status" value="1"/>
</dbReference>
<feature type="domain" description="Tryptophan synthase beta chain-like PALP" evidence="7">
    <location>
        <begin position="11"/>
        <end position="319"/>
    </location>
</feature>
<reference evidence="8 9" key="1">
    <citation type="submission" date="2024-01" db="EMBL/GenBank/DDBJ databases">
        <title>Comparative genomics of Cryptococcus and Kwoniella reveals pathogenesis evolution and contrasting modes of karyotype evolution via chromosome fusion or intercentromeric recombination.</title>
        <authorList>
            <person name="Coelho M.A."/>
            <person name="David-Palma M."/>
            <person name="Shea T."/>
            <person name="Bowers K."/>
            <person name="McGinley-Smith S."/>
            <person name="Mohammad A.W."/>
            <person name="Gnirke A."/>
            <person name="Yurkov A.M."/>
            <person name="Nowrousian M."/>
            <person name="Sun S."/>
            <person name="Cuomo C.A."/>
            <person name="Heitman J."/>
        </authorList>
    </citation>
    <scope>NUCLEOTIDE SEQUENCE [LARGE SCALE GENOMIC DNA]</scope>
    <source>
        <strain evidence="8">CBS 11374</strain>
    </source>
</reference>
<dbReference type="RefSeq" id="XP_062789193.1">
    <property type="nucleotide sequence ID" value="XM_062933142.1"/>
</dbReference>
<dbReference type="InterPro" id="IPR001926">
    <property type="entry name" value="TrpB-like_PALP"/>
</dbReference>
<protein>
    <recommendedName>
        <fullName evidence="3">L-serine ammonia-lyase</fullName>
        <ecNumber evidence="3">4.3.1.17</ecNumber>
    </recommendedName>
</protein>
<dbReference type="PROSITE" id="PS00165">
    <property type="entry name" value="DEHYDRATASE_SER_THR"/>
    <property type="match status" value="1"/>
</dbReference>
<accession>A0ABZ1CSE4</accession>
<evidence type="ECO:0000256" key="1">
    <source>
        <dbReference type="ARBA" id="ARBA00001933"/>
    </source>
</evidence>
<organism evidence="8 9">
    <name type="scientific">Kwoniella shivajii</name>
    <dbReference type="NCBI Taxonomy" id="564305"/>
    <lineage>
        <taxon>Eukaryota</taxon>
        <taxon>Fungi</taxon>
        <taxon>Dikarya</taxon>
        <taxon>Basidiomycota</taxon>
        <taxon>Agaricomycotina</taxon>
        <taxon>Tremellomycetes</taxon>
        <taxon>Tremellales</taxon>
        <taxon>Cryptococcaceae</taxon>
        <taxon>Kwoniella</taxon>
    </lineage>
</organism>
<comment type="catalytic activity">
    <reaction evidence="6">
        <text>L-serine = pyruvate + NH4(+)</text>
        <dbReference type="Rhea" id="RHEA:19169"/>
        <dbReference type="ChEBI" id="CHEBI:15361"/>
        <dbReference type="ChEBI" id="CHEBI:28938"/>
        <dbReference type="ChEBI" id="CHEBI:33384"/>
        <dbReference type="EC" id="4.3.1.17"/>
    </reaction>
</comment>
<dbReference type="Pfam" id="PF00291">
    <property type="entry name" value="PALP"/>
    <property type="match status" value="1"/>
</dbReference>
<keyword evidence="9" id="KW-1185">Reference proteome</keyword>
<comment type="cofactor">
    <cofactor evidence="1">
        <name>pyridoxal 5'-phosphate</name>
        <dbReference type="ChEBI" id="CHEBI:597326"/>
    </cofactor>
</comment>
<dbReference type="Proteomes" id="UP001329825">
    <property type="component" value="Chromosome 2"/>
</dbReference>
<evidence type="ECO:0000313" key="9">
    <source>
        <dbReference type="Proteomes" id="UP001329825"/>
    </source>
</evidence>
<evidence type="ECO:0000259" key="7">
    <source>
        <dbReference type="Pfam" id="PF00291"/>
    </source>
</evidence>